<dbReference type="InterPro" id="IPR000533">
    <property type="entry name" value="Tropomyosin"/>
</dbReference>
<dbReference type="Pfam" id="PF00261">
    <property type="entry name" value="Tropomyosin"/>
    <property type="match status" value="1"/>
</dbReference>
<evidence type="ECO:0000256" key="1">
    <source>
        <dbReference type="ARBA" id="ARBA00009036"/>
    </source>
</evidence>
<accession>A0ABP0H0B3</accession>
<name>A0ABP0H0B3_CLALP</name>
<keyword evidence="2 3" id="KW-0175">Coiled coil</keyword>
<sequence>MSLHNNQIHFIRRGRKVIENRSLKDEERLEMQEIQLNEAKNIAEDADRKYEEVARKLVMVEAELERGEERAELAEK</sequence>
<gene>
    <name evidence="4" type="ORF">CVLEPA_LOCUS30156</name>
</gene>
<dbReference type="Gene3D" id="1.20.5.170">
    <property type="match status" value="1"/>
</dbReference>
<dbReference type="PRINTS" id="PR00194">
    <property type="entry name" value="TROPOMYOSIN"/>
</dbReference>
<dbReference type="EMBL" id="CAWYQH010000163">
    <property type="protein sequence ID" value="CAK8696843.1"/>
    <property type="molecule type" value="Genomic_DNA"/>
</dbReference>
<evidence type="ECO:0000313" key="4">
    <source>
        <dbReference type="EMBL" id="CAK8696843.1"/>
    </source>
</evidence>
<feature type="coiled-coil region" evidence="3">
    <location>
        <begin position="29"/>
        <end position="70"/>
    </location>
</feature>
<reference evidence="4 5" key="1">
    <citation type="submission" date="2024-02" db="EMBL/GenBank/DDBJ databases">
        <authorList>
            <person name="Daric V."/>
            <person name="Darras S."/>
        </authorList>
    </citation>
    <scope>NUCLEOTIDE SEQUENCE [LARGE SCALE GENOMIC DNA]</scope>
</reference>
<evidence type="ECO:0000313" key="5">
    <source>
        <dbReference type="Proteomes" id="UP001642483"/>
    </source>
</evidence>
<comment type="caution">
    <text evidence="4">The sequence shown here is derived from an EMBL/GenBank/DDBJ whole genome shotgun (WGS) entry which is preliminary data.</text>
</comment>
<proteinExistence type="inferred from homology"/>
<dbReference type="PANTHER" id="PTHR19269">
    <property type="entry name" value="TROPOMYOSIN"/>
    <property type="match status" value="1"/>
</dbReference>
<evidence type="ECO:0000256" key="3">
    <source>
        <dbReference type="SAM" id="Coils"/>
    </source>
</evidence>
<protein>
    <recommendedName>
        <fullName evidence="6">Tropomyosin</fullName>
    </recommendedName>
</protein>
<keyword evidence="5" id="KW-1185">Reference proteome</keyword>
<evidence type="ECO:0008006" key="6">
    <source>
        <dbReference type="Google" id="ProtNLM"/>
    </source>
</evidence>
<comment type="similarity">
    <text evidence="1">Belongs to the tropomyosin family.</text>
</comment>
<evidence type="ECO:0000256" key="2">
    <source>
        <dbReference type="ARBA" id="ARBA00023054"/>
    </source>
</evidence>
<dbReference type="Proteomes" id="UP001642483">
    <property type="component" value="Unassembled WGS sequence"/>
</dbReference>
<organism evidence="4 5">
    <name type="scientific">Clavelina lepadiformis</name>
    <name type="common">Light-bulb sea squirt</name>
    <name type="synonym">Ascidia lepadiformis</name>
    <dbReference type="NCBI Taxonomy" id="159417"/>
    <lineage>
        <taxon>Eukaryota</taxon>
        <taxon>Metazoa</taxon>
        <taxon>Chordata</taxon>
        <taxon>Tunicata</taxon>
        <taxon>Ascidiacea</taxon>
        <taxon>Aplousobranchia</taxon>
        <taxon>Clavelinidae</taxon>
        <taxon>Clavelina</taxon>
    </lineage>
</organism>
<dbReference type="SUPFAM" id="SSF57997">
    <property type="entry name" value="Tropomyosin"/>
    <property type="match status" value="1"/>
</dbReference>